<dbReference type="OrthoDB" id="291812at2759"/>
<comment type="caution">
    <text evidence="2">The sequence shown here is derived from an EMBL/GenBank/DDBJ whole genome shotgun (WGS) entry which is preliminary data.</text>
</comment>
<feature type="compositionally biased region" description="Polar residues" evidence="1">
    <location>
        <begin position="1"/>
        <end position="13"/>
    </location>
</feature>
<evidence type="ECO:0000313" key="2">
    <source>
        <dbReference type="EMBL" id="CAD8193101.1"/>
    </source>
</evidence>
<sequence>MSNNIERSFSVKNRNFHPEETTQSSGKVKVTRHFTNQVYQAQNSEQKPTKDVEKVNELIKLSEQIKKELLKVKFCTLCKRKFQSIKYLIEHEENSEVHKKIKQ</sequence>
<feature type="region of interest" description="Disordered" evidence="1">
    <location>
        <begin position="1"/>
        <end position="28"/>
    </location>
</feature>
<evidence type="ECO:0000256" key="1">
    <source>
        <dbReference type="SAM" id="MobiDB-lite"/>
    </source>
</evidence>
<dbReference type="AlphaFoldDB" id="A0A8S1WWY8"/>
<dbReference type="EMBL" id="CAJJDP010000103">
    <property type="protein sequence ID" value="CAD8193101.1"/>
    <property type="molecule type" value="Genomic_DNA"/>
</dbReference>
<accession>A0A8S1WWY8</accession>
<organism evidence="2 3">
    <name type="scientific">Paramecium octaurelia</name>
    <dbReference type="NCBI Taxonomy" id="43137"/>
    <lineage>
        <taxon>Eukaryota</taxon>
        <taxon>Sar</taxon>
        <taxon>Alveolata</taxon>
        <taxon>Ciliophora</taxon>
        <taxon>Intramacronucleata</taxon>
        <taxon>Oligohymenophorea</taxon>
        <taxon>Peniculida</taxon>
        <taxon>Parameciidae</taxon>
        <taxon>Paramecium</taxon>
    </lineage>
</organism>
<gene>
    <name evidence="2" type="ORF">POCTA_138.1.T1030211</name>
</gene>
<name>A0A8S1WWY8_PAROT</name>
<proteinExistence type="predicted"/>
<evidence type="ECO:0000313" key="3">
    <source>
        <dbReference type="Proteomes" id="UP000683925"/>
    </source>
</evidence>
<keyword evidence="3" id="KW-1185">Reference proteome</keyword>
<reference evidence="2" key="1">
    <citation type="submission" date="2021-01" db="EMBL/GenBank/DDBJ databases">
        <authorList>
            <consortium name="Genoscope - CEA"/>
            <person name="William W."/>
        </authorList>
    </citation>
    <scope>NUCLEOTIDE SEQUENCE</scope>
</reference>
<dbReference type="Proteomes" id="UP000683925">
    <property type="component" value="Unassembled WGS sequence"/>
</dbReference>
<protein>
    <submittedName>
        <fullName evidence="2">Uncharacterized protein</fullName>
    </submittedName>
</protein>